<comment type="caution">
    <text evidence="1">The sequence shown here is derived from an EMBL/GenBank/DDBJ whole genome shotgun (WGS) entry which is preliminary data.</text>
</comment>
<dbReference type="PANTHER" id="PTHR35506:SF1">
    <property type="entry name" value="OS02G0135600 PROTEIN"/>
    <property type="match status" value="1"/>
</dbReference>
<dbReference type="PANTHER" id="PTHR35506">
    <property type="entry name" value="OS02G0135600 PROTEIN"/>
    <property type="match status" value="1"/>
</dbReference>
<sequence length="311" mass="34763">MADKPSRALVLYGDGLARSISPTQTHLHTFASRAYCGFMALPNAPPSENEDARIIREFAELVDANEAFENLDVKSEDKNQKPSPFPSIGERFMGMKAAIITDNLGLKYFGDALGFKVFQWNEICSKTHCITESPLLASDLLKLLGFQDGKTQENFLFDLVFVHLEASKNENGLKDLEFLDRLVGDLLHTAGPETDVGSRLHMSVVLSYGATSGDSDLEFSFVDAKSKSNAETLPFYPRQSYMMKSGKPRENIRQHCPMLLAQYQKAVTRVDMVKSFSFRDFVENGGNLVIPADRFLHEVAFKLWKAPKYGA</sequence>
<evidence type="ECO:0000313" key="1">
    <source>
        <dbReference type="EMBL" id="GER32548.1"/>
    </source>
</evidence>
<dbReference type="AlphaFoldDB" id="A0A5A7PIW5"/>
<keyword evidence="2" id="KW-1185">Reference proteome</keyword>
<reference evidence="2" key="1">
    <citation type="journal article" date="2019" name="Curr. Biol.">
        <title>Genome Sequence of Striga asiatica Provides Insight into the Evolution of Plant Parasitism.</title>
        <authorList>
            <person name="Yoshida S."/>
            <person name="Kim S."/>
            <person name="Wafula E.K."/>
            <person name="Tanskanen J."/>
            <person name="Kim Y.M."/>
            <person name="Honaas L."/>
            <person name="Yang Z."/>
            <person name="Spallek T."/>
            <person name="Conn C.E."/>
            <person name="Ichihashi Y."/>
            <person name="Cheong K."/>
            <person name="Cui S."/>
            <person name="Der J.P."/>
            <person name="Gundlach H."/>
            <person name="Jiao Y."/>
            <person name="Hori C."/>
            <person name="Ishida J.K."/>
            <person name="Kasahara H."/>
            <person name="Kiba T."/>
            <person name="Kim M.S."/>
            <person name="Koo N."/>
            <person name="Laohavisit A."/>
            <person name="Lee Y.H."/>
            <person name="Lumba S."/>
            <person name="McCourt P."/>
            <person name="Mortimer J.C."/>
            <person name="Mutuku J.M."/>
            <person name="Nomura T."/>
            <person name="Sasaki-Sekimoto Y."/>
            <person name="Seto Y."/>
            <person name="Wang Y."/>
            <person name="Wakatake T."/>
            <person name="Sakakibara H."/>
            <person name="Demura T."/>
            <person name="Yamaguchi S."/>
            <person name="Yoneyama K."/>
            <person name="Manabe R.I."/>
            <person name="Nelson D.C."/>
            <person name="Schulman A.H."/>
            <person name="Timko M.P."/>
            <person name="dePamphilis C.W."/>
            <person name="Choi D."/>
            <person name="Shirasu K."/>
        </authorList>
    </citation>
    <scope>NUCLEOTIDE SEQUENCE [LARGE SCALE GENOMIC DNA]</scope>
    <source>
        <strain evidence="2">cv. UVA1</strain>
    </source>
</reference>
<organism evidence="1 2">
    <name type="scientific">Striga asiatica</name>
    <name type="common">Asiatic witchweed</name>
    <name type="synonym">Buchnera asiatica</name>
    <dbReference type="NCBI Taxonomy" id="4170"/>
    <lineage>
        <taxon>Eukaryota</taxon>
        <taxon>Viridiplantae</taxon>
        <taxon>Streptophyta</taxon>
        <taxon>Embryophyta</taxon>
        <taxon>Tracheophyta</taxon>
        <taxon>Spermatophyta</taxon>
        <taxon>Magnoliopsida</taxon>
        <taxon>eudicotyledons</taxon>
        <taxon>Gunneridae</taxon>
        <taxon>Pentapetalae</taxon>
        <taxon>asterids</taxon>
        <taxon>lamiids</taxon>
        <taxon>Lamiales</taxon>
        <taxon>Orobanchaceae</taxon>
        <taxon>Buchnereae</taxon>
        <taxon>Striga</taxon>
    </lineage>
</organism>
<gene>
    <name evidence="1" type="ORF">STAS_08613</name>
</gene>
<evidence type="ECO:0000313" key="2">
    <source>
        <dbReference type="Proteomes" id="UP000325081"/>
    </source>
</evidence>
<accession>A0A5A7PIW5</accession>
<dbReference type="EMBL" id="BKCP01004616">
    <property type="protein sequence ID" value="GER32548.1"/>
    <property type="molecule type" value="Genomic_DNA"/>
</dbReference>
<name>A0A5A7PIW5_STRAF</name>
<proteinExistence type="predicted"/>
<protein>
    <submittedName>
        <fullName evidence="1">Uncharacterized protein</fullName>
    </submittedName>
</protein>
<dbReference type="Proteomes" id="UP000325081">
    <property type="component" value="Unassembled WGS sequence"/>
</dbReference>
<dbReference type="OrthoDB" id="1891406at2759"/>